<feature type="domain" description="RNA polymerase sigma factor 70 region 4 type 2" evidence="7">
    <location>
        <begin position="115"/>
        <end position="167"/>
    </location>
</feature>
<dbReference type="InterPro" id="IPR039425">
    <property type="entry name" value="RNA_pol_sigma-70-like"/>
</dbReference>
<keyword evidence="3" id="KW-0731">Sigma factor</keyword>
<protein>
    <submittedName>
        <fullName evidence="8">Sigma-70 family RNA polymerase sigma factor</fullName>
    </submittedName>
</protein>
<organism evidence="8 9">
    <name type="scientific">Hyalangium rubrum</name>
    <dbReference type="NCBI Taxonomy" id="3103134"/>
    <lineage>
        <taxon>Bacteria</taxon>
        <taxon>Pseudomonadati</taxon>
        <taxon>Myxococcota</taxon>
        <taxon>Myxococcia</taxon>
        <taxon>Myxococcales</taxon>
        <taxon>Cystobacterineae</taxon>
        <taxon>Archangiaceae</taxon>
        <taxon>Hyalangium</taxon>
    </lineage>
</organism>
<keyword evidence="9" id="KW-1185">Reference proteome</keyword>
<evidence type="ECO:0000256" key="5">
    <source>
        <dbReference type="ARBA" id="ARBA00023163"/>
    </source>
</evidence>
<dbReference type="SUPFAM" id="SSF88946">
    <property type="entry name" value="Sigma2 domain of RNA polymerase sigma factors"/>
    <property type="match status" value="1"/>
</dbReference>
<evidence type="ECO:0000256" key="1">
    <source>
        <dbReference type="ARBA" id="ARBA00010641"/>
    </source>
</evidence>
<accession>A0ABU5HBP4</accession>
<evidence type="ECO:0000313" key="9">
    <source>
        <dbReference type="Proteomes" id="UP001291309"/>
    </source>
</evidence>
<dbReference type="CDD" id="cd06171">
    <property type="entry name" value="Sigma70_r4"/>
    <property type="match status" value="1"/>
</dbReference>
<keyword evidence="2" id="KW-0805">Transcription regulation</keyword>
<feature type="domain" description="RNA polymerase sigma-70 region 2" evidence="6">
    <location>
        <begin position="21"/>
        <end position="85"/>
    </location>
</feature>
<dbReference type="InterPro" id="IPR013249">
    <property type="entry name" value="RNA_pol_sigma70_r4_t2"/>
</dbReference>
<reference evidence="8 9" key="1">
    <citation type="submission" date="2023-12" db="EMBL/GenBank/DDBJ databases">
        <title>the genome sequence of Hyalangium sp. s54d21.</title>
        <authorList>
            <person name="Zhang X."/>
        </authorList>
    </citation>
    <scope>NUCLEOTIDE SEQUENCE [LARGE SCALE GENOMIC DNA]</scope>
    <source>
        <strain evidence="9">s54d21</strain>
    </source>
</reference>
<dbReference type="InterPro" id="IPR014284">
    <property type="entry name" value="RNA_pol_sigma-70_dom"/>
</dbReference>
<comment type="similarity">
    <text evidence="1">Belongs to the sigma-70 factor family. ECF subfamily.</text>
</comment>
<dbReference type="InterPro" id="IPR007627">
    <property type="entry name" value="RNA_pol_sigma70_r2"/>
</dbReference>
<dbReference type="Pfam" id="PF08281">
    <property type="entry name" value="Sigma70_r4_2"/>
    <property type="match status" value="1"/>
</dbReference>
<sequence length="180" mass="20126">MNETSIGTRASAVLDFDALVEGQQAALLGLARRLIWDPEEARDLVQSSLADAYEKRHTLRDPQAGPAWLRRILVSRAMSLLRRRRVWHVLREVLDLGPEPPPSPEESFAGAERWRALGRELRKLPPQQAAAFSLRYLEGLDLDAVAEAMGIGRGTVRVHLHRALQKLKAVDALVMKGEMP</sequence>
<proteinExistence type="inferred from homology"/>
<dbReference type="Gene3D" id="1.10.10.10">
    <property type="entry name" value="Winged helix-like DNA-binding domain superfamily/Winged helix DNA-binding domain"/>
    <property type="match status" value="1"/>
</dbReference>
<dbReference type="Pfam" id="PF04542">
    <property type="entry name" value="Sigma70_r2"/>
    <property type="match status" value="1"/>
</dbReference>
<gene>
    <name evidence="8" type="ORF">SYV04_30445</name>
</gene>
<evidence type="ECO:0000259" key="7">
    <source>
        <dbReference type="Pfam" id="PF08281"/>
    </source>
</evidence>
<name>A0ABU5HBP4_9BACT</name>
<comment type="caution">
    <text evidence="8">The sequence shown here is derived from an EMBL/GenBank/DDBJ whole genome shotgun (WGS) entry which is preliminary data.</text>
</comment>
<evidence type="ECO:0000256" key="4">
    <source>
        <dbReference type="ARBA" id="ARBA00023125"/>
    </source>
</evidence>
<dbReference type="PANTHER" id="PTHR43133">
    <property type="entry name" value="RNA POLYMERASE ECF-TYPE SIGMA FACTO"/>
    <property type="match status" value="1"/>
</dbReference>
<evidence type="ECO:0000259" key="6">
    <source>
        <dbReference type="Pfam" id="PF04542"/>
    </source>
</evidence>
<dbReference type="Proteomes" id="UP001291309">
    <property type="component" value="Unassembled WGS sequence"/>
</dbReference>
<evidence type="ECO:0000256" key="2">
    <source>
        <dbReference type="ARBA" id="ARBA00023015"/>
    </source>
</evidence>
<dbReference type="InterPro" id="IPR036388">
    <property type="entry name" value="WH-like_DNA-bd_sf"/>
</dbReference>
<dbReference type="EMBL" id="JAXIVS010000012">
    <property type="protein sequence ID" value="MDY7230756.1"/>
    <property type="molecule type" value="Genomic_DNA"/>
</dbReference>
<dbReference type="PANTHER" id="PTHR43133:SF8">
    <property type="entry name" value="RNA POLYMERASE SIGMA FACTOR HI_1459-RELATED"/>
    <property type="match status" value="1"/>
</dbReference>
<dbReference type="SUPFAM" id="SSF88659">
    <property type="entry name" value="Sigma3 and sigma4 domains of RNA polymerase sigma factors"/>
    <property type="match status" value="1"/>
</dbReference>
<evidence type="ECO:0000256" key="3">
    <source>
        <dbReference type="ARBA" id="ARBA00023082"/>
    </source>
</evidence>
<dbReference type="InterPro" id="IPR013325">
    <property type="entry name" value="RNA_pol_sigma_r2"/>
</dbReference>
<evidence type="ECO:0000313" key="8">
    <source>
        <dbReference type="EMBL" id="MDY7230756.1"/>
    </source>
</evidence>
<dbReference type="RefSeq" id="WP_321549470.1">
    <property type="nucleotide sequence ID" value="NZ_JAXIVS010000012.1"/>
</dbReference>
<dbReference type="InterPro" id="IPR013324">
    <property type="entry name" value="RNA_pol_sigma_r3/r4-like"/>
</dbReference>
<dbReference type="Gene3D" id="1.10.1740.10">
    <property type="match status" value="1"/>
</dbReference>
<dbReference type="NCBIfam" id="TIGR02937">
    <property type="entry name" value="sigma70-ECF"/>
    <property type="match status" value="1"/>
</dbReference>
<keyword evidence="4" id="KW-0238">DNA-binding</keyword>
<keyword evidence="5" id="KW-0804">Transcription</keyword>